<comment type="similarity">
    <text evidence="4">Belongs to the class I-like SAM-binding methyltransferase superfamily.</text>
</comment>
<comment type="caution">
    <text evidence="5">The sequence shown here is derived from an EMBL/GenBank/DDBJ whole genome shotgun (WGS) entry which is preliminary data.</text>
</comment>
<keyword evidence="3" id="KW-0949">S-adenosyl-L-methionine</keyword>
<proteinExistence type="inferred from homology"/>
<protein>
    <submittedName>
        <fullName evidence="5">Uncharacterized protein</fullName>
    </submittedName>
</protein>
<dbReference type="Gene3D" id="3.40.50.150">
    <property type="entry name" value="Vaccinia Virus protein VP39"/>
    <property type="match status" value="1"/>
</dbReference>
<name>A0A8H5GLC3_9AGAR</name>
<dbReference type="AlphaFoldDB" id="A0A8H5GLC3"/>
<keyword evidence="6" id="KW-1185">Reference proteome</keyword>
<dbReference type="PANTHER" id="PTHR35897:SF1">
    <property type="entry name" value="METHYLTRANSFERASE AUSD"/>
    <property type="match status" value="1"/>
</dbReference>
<comment type="pathway">
    <text evidence="1">Secondary metabolite biosynthesis.</text>
</comment>
<dbReference type="Proteomes" id="UP000559256">
    <property type="component" value="Unassembled WGS sequence"/>
</dbReference>
<evidence type="ECO:0000256" key="2">
    <source>
        <dbReference type="ARBA" id="ARBA00022679"/>
    </source>
</evidence>
<evidence type="ECO:0000256" key="1">
    <source>
        <dbReference type="ARBA" id="ARBA00005179"/>
    </source>
</evidence>
<evidence type="ECO:0000313" key="5">
    <source>
        <dbReference type="EMBL" id="KAF5367143.1"/>
    </source>
</evidence>
<gene>
    <name evidence="5" type="ORF">D9758_004028</name>
</gene>
<evidence type="ECO:0000313" key="6">
    <source>
        <dbReference type="Proteomes" id="UP000559256"/>
    </source>
</evidence>
<dbReference type="SUPFAM" id="SSF53335">
    <property type="entry name" value="S-adenosyl-L-methionine-dependent methyltransferases"/>
    <property type="match status" value="1"/>
</dbReference>
<organism evidence="5 6">
    <name type="scientific">Tetrapyrgos nigripes</name>
    <dbReference type="NCBI Taxonomy" id="182062"/>
    <lineage>
        <taxon>Eukaryota</taxon>
        <taxon>Fungi</taxon>
        <taxon>Dikarya</taxon>
        <taxon>Basidiomycota</taxon>
        <taxon>Agaricomycotina</taxon>
        <taxon>Agaricomycetes</taxon>
        <taxon>Agaricomycetidae</taxon>
        <taxon>Agaricales</taxon>
        <taxon>Marasmiineae</taxon>
        <taxon>Marasmiaceae</taxon>
        <taxon>Tetrapyrgos</taxon>
    </lineage>
</organism>
<sequence>MSTDGSKEKPTKQITLDLGELDENELAFLKSQTGIEDVEVLTRHVEDIARRAHKVFGYDYLTRTLFLKFRSTRLPVYKHVLELGKTRDDALFLDVGCGWIPQVGHDIRKTIADEYPIQNMVGSDLHPEFWDLGHELFKSTPETFPVPFIPGDALDDDFIPNRDPFLDMPTTSKPSRQSLASSKSLASLQGHVSVIHASALFHLFLKESQRRLARKLASLLSPVPGSVIFGVHRGLPQPGEIFNTRSEQIFCHSADSWKRLWIGGEGEVGVFPSDAVDVQAVVIQVALKETWILVWSVKRI</sequence>
<dbReference type="EMBL" id="JAACJM010000020">
    <property type="protein sequence ID" value="KAF5367143.1"/>
    <property type="molecule type" value="Genomic_DNA"/>
</dbReference>
<accession>A0A8H5GLC3</accession>
<dbReference type="InterPro" id="IPR051654">
    <property type="entry name" value="Meroterpenoid_MTases"/>
</dbReference>
<dbReference type="OrthoDB" id="2094832at2759"/>
<dbReference type="GO" id="GO:0016740">
    <property type="term" value="F:transferase activity"/>
    <property type="evidence" value="ECO:0007669"/>
    <property type="project" value="UniProtKB-KW"/>
</dbReference>
<evidence type="ECO:0000256" key="4">
    <source>
        <dbReference type="ARBA" id="ARBA00038314"/>
    </source>
</evidence>
<dbReference type="PANTHER" id="PTHR35897">
    <property type="entry name" value="METHYLTRANSFERASE AUSD"/>
    <property type="match status" value="1"/>
</dbReference>
<keyword evidence="2" id="KW-0808">Transferase</keyword>
<reference evidence="5 6" key="1">
    <citation type="journal article" date="2020" name="ISME J.">
        <title>Uncovering the hidden diversity of litter-decomposition mechanisms in mushroom-forming fungi.</title>
        <authorList>
            <person name="Floudas D."/>
            <person name="Bentzer J."/>
            <person name="Ahren D."/>
            <person name="Johansson T."/>
            <person name="Persson P."/>
            <person name="Tunlid A."/>
        </authorList>
    </citation>
    <scope>NUCLEOTIDE SEQUENCE [LARGE SCALE GENOMIC DNA]</scope>
    <source>
        <strain evidence="5 6">CBS 291.85</strain>
    </source>
</reference>
<evidence type="ECO:0000256" key="3">
    <source>
        <dbReference type="ARBA" id="ARBA00022691"/>
    </source>
</evidence>
<dbReference type="InterPro" id="IPR029063">
    <property type="entry name" value="SAM-dependent_MTases_sf"/>
</dbReference>